<dbReference type="Gene3D" id="1.20.272.40">
    <property type="match status" value="1"/>
</dbReference>
<evidence type="ECO:0000256" key="7">
    <source>
        <dbReference type="ARBA" id="ARBA00022741"/>
    </source>
</evidence>
<name>A0A388JZH2_CHABU</name>
<dbReference type="OrthoDB" id="6692397at2759"/>
<keyword evidence="8" id="KW-0378">Hydrolase</keyword>
<evidence type="ECO:0000256" key="16">
    <source>
        <dbReference type="ARBA" id="ARBA00080791"/>
    </source>
</evidence>
<dbReference type="GO" id="GO:0042645">
    <property type="term" value="C:mitochondrial nucleoid"/>
    <property type="evidence" value="ECO:0007669"/>
    <property type="project" value="UniProtKB-SubCell"/>
</dbReference>
<comment type="caution">
    <text evidence="18">The sequence shown here is derived from an EMBL/GenBank/DDBJ whole genome shotgun (WGS) entry which is preliminary data.</text>
</comment>
<evidence type="ECO:0000256" key="5">
    <source>
        <dbReference type="ARBA" id="ARBA00011661"/>
    </source>
</evidence>
<dbReference type="SMART" id="SM00490">
    <property type="entry name" value="HELICc"/>
    <property type="match status" value="1"/>
</dbReference>
<evidence type="ECO:0000313" key="19">
    <source>
        <dbReference type="Proteomes" id="UP000265515"/>
    </source>
</evidence>
<comment type="subunit">
    <text evidence="5">Homodimer; in free form. Component of the mitochondrial degradosome (mtEXO) complex which is a heteropentamer containing 2 copies of SUPV3L1 and 3 copies of PNPT1.</text>
</comment>
<dbReference type="CDD" id="cd18805">
    <property type="entry name" value="SF2_C_suv3"/>
    <property type="match status" value="1"/>
</dbReference>
<evidence type="ECO:0000256" key="8">
    <source>
        <dbReference type="ARBA" id="ARBA00022801"/>
    </source>
</evidence>
<dbReference type="Pfam" id="PF18147">
    <property type="entry name" value="Suv3_C_1"/>
    <property type="match status" value="1"/>
</dbReference>
<evidence type="ECO:0000256" key="13">
    <source>
        <dbReference type="ARBA" id="ARBA00023242"/>
    </source>
</evidence>
<keyword evidence="19" id="KW-1185">Reference proteome</keyword>
<dbReference type="Gramene" id="GBG63209">
    <property type="protein sequence ID" value="GBG63209"/>
    <property type="gene ID" value="CBR_g36977"/>
</dbReference>
<keyword evidence="10" id="KW-0067">ATP-binding</keyword>
<dbReference type="STRING" id="69332.A0A388JZH2"/>
<dbReference type="InterPro" id="IPR001650">
    <property type="entry name" value="Helicase_C-like"/>
</dbReference>
<dbReference type="EC" id="3.6.4.13" evidence="6"/>
<dbReference type="GO" id="GO:0003724">
    <property type="term" value="F:RNA helicase activity"/>
    <property type="evidence" value="ECO:0007669"/>
    <property type="project" value="UniProtKB-EC"/>
</dbReference>
<gene>
    <name evidence="18" type="ORF">CBR_g36977</name>
</gene>
<keyword evidence="7" id="KW-0547">Nucleotide-binding</keyword>
<dbReference type="SUPFAM" id="SSF52540">
    <property type="entry name" value="P-loop containing nucleoside triphosphate hydrolases"/>
    <property type="match status" value="1"/>
</dbReference>
<evidence type="ECO:0000313" key="18">
    <source>
        <dbReference type="EMBL" id="GBG63209.1"/>
    </source>
</evidence>
<protein>
    <recommendedName>
        <fullName evidence="6">RNA helicase</fullName>
        <ecNumber evidence="6">3.6.4.13</ecNumber>
    </recommendedName>
    <alternativeName>
        <fullName evidence="16">Protein SUPPRESSOR OF VAR 3-like</fullName>
    </alternativeName>
</protein>
<dbReference type="GO" id="GO:0045025">
    <property type="term" value="C:mitochondrial degradosome"/>
    <property type="evidence" value="ECO:0007669"/>
    <property type="project" value="TreeGrafter"/>
</dbReference>
<comment type="cofactor">
    <cofactor evidence="1">
        <name>Mn(2+)</name>
        <dbReference type="ChEBI" id="CHEBI:29035"/>
    </cofactor>
</comment>
<dbReference type="FunFam" id="1.20.272.40:FF:000003">
    <property type="entry name" value="ATP-dependent RNA helicase SUV3L, mitochondrial"/>
    <property type="match status" value="1"/>
</dbReference>
<organism evidence="18 19">
    <name type="scientific">Chara braunii</name>
    <name type="common">Braun's stonewort</name>
    <dbReference type="NCBI Taxonomy" id="69332"/>
    <lineage>
        <taxon>Eukaryota</taxon>
        <taxon>Viridiplantae</taxon>
        <taxon>Streptophyta</taxon>
        <taxon>Charophyceae</taxon>
        <taxon>Charales</taxon>
        <taxon>Characeae</taxon>
        <taxon>Chara</taxon>
    </lineage>
</organism>
<comment type="cofactor">
    <cofactor evidence="2">
        <name>Mg(2+)</name>
        <dbReference type="ChEBI" id="CHEBI:18420"/>
    </cofactor>
</comment>
<proteinExistence type="predicted"/>
<evidence type="ECO:0000256" key="14">
    <source>
        <dbReference type="ARBA" id="ARBA00023271"/>
    </source>
</evidence>
<accession>A0A388JZH2</accession>
<dbReference type="Pfam" id="PF22527">
    <property type="entry name" value="DEXQc_Suv3"/>
    <property type="match status" value="1"/>
</dbReference>
<dbReference type="CDD" id="cd17913">
    <property type="entry name" value="DEXQc_Suv3"/>
    <property type="match status" value="1"/>
</dbReference>
<dbReference type="GO" id="GO:0016787">
    <property type="term" value="F:hydrolase activity"/>
    <property type="evidence" value="ECO:0007669"/>
    <property type="project" value="UniProtKB-KW"/>
</dbReference>
<reference evidence="18 19" key="1">
    <citation type="journal article" date="2018" name="Cell">
        <title>The Chara Genome: Secondary Complexity and Implications for Plant Terrestrialization.</title>
        <authorList>
            <person name="Nishiyama T."/>
            <person name="Sakayama H."/>
            <person name="Vries J.D."/>
            <person name="Buschmann H."/>
            <person name="Saint-Marcoux D."/>
            <person name="Ullrich K.K."/>
            <person name="Haas F.B."/>
            <person name="Vanderstraeten L."/>
            <person name="Becker D."/>
            <person name="Lang D."/>
            <person name="Vosolsobe S."/>
            <person name="Rombauts S."/>
            <person name="Wilhelmsson P.K.I."/>
            <person name="Janitza P."/>
            <person name="Kern R."/>
            <person name="Heyl A."/>
            <person name="Rumpler F."/>
            <person name="Villalobos L.I.A.C."/>
            <person name="Clay J.M."/>
            <person name="Skokan R."/>
            <person name="Toyoda A."/>
            <person name="Suzuki Y."/>
            <person name="Kagoshima H."/>
            <person name="Schijlen E."/>
            <person name="Tajeshwar N."/>
            <person name="Catarino B."/>
            <person name="Hetherington A.J."/>
            <person name="Saltykova A."/>
            <person name="Bonnot C."/>
            <person name="Breuninger H."/>
            <person name="Symeonidi A."/>
            <person name="Radhakrishnan G.V."/>
            <person name="Van Nieuwerburgh F."/>
            <person name="Deforce D."/>
            <person name="Chang C."/>
            <person name="Karol K.G."/>
            <person name="Hedrich R."/>
            <person name="Ulvskov P."/>
            <person name="Glockner G."/>
            <person name="Delwiche C.F."/>
            <person name="Petrasek J."/>
            <person name="Van de Peer Y."/>
            <person name="Friml J."/>
            <person name="Beilby M."/>
            <person name="Dolan L."/>
            <person name="Kohara Y."/>
            <person name="Sugano S."/>
            <person name="Fujiyama A."/>
            <person name="Delaux P.-M."/>
            <person name="Quint M."/>
            <person name="TheiBen G."/>
            <person name="Hagemann M."/>
            <person name="Harholt J."/>
            <person name="Dunand C."/>
            <person name="Zachgo S."/>
            <person name="Langdale J."/>
            <person name="Maumus F."/>
            <person name="Straeten D.V.D."/>
            <person name="Gould S.B."/>
            <person name="Rensing S.A."/>
        </authorList>
    </citation>
    <scope>NUCLEOTIDE SEQUENCE [LARGE SCALE GENOMIC DNA]</scope>
    <source>
        <strain evidence="18 19">S276</strain>
    </source>
</reference>
<evidence type="ECO:0000256" key="10">
    <source>
        <dbReference type="ARBA" id="ARBA00022840"/>
    </source>
</evidence>
<dbReference type="InterPro" id="IPR055206">
    <property type="entry name" value="DEXQc_SUV3"/>
</dbReference>
<dbReference type="FunFam" id="3.40.50.300:FF:000269">
    <property type="entry name" value="ATP-dependent RNA helicase SUPV3L1, mitochondrial"/>
    <property type="match status" value="1"/>
</dbReference>
<keyword evidence="11" id="KW-0809">Transit peptide</keyword>
<evidence type="ECO:0000256" key="4">
    <source>
        <dbReference type="ARBA" id="ARBA00004436"/>
    </source>
</evidence>
<evidence type="ECO:0000256" key="12">
    <source>
        <dbReference type="ARBA" id="ARBA00023128"/>
    </source>
</evidence>
<keyword evidence="12" id="KW-0496">Mitochondrion</keyword>
<dbReference type="PANTHER" id="PTHR12131:SF28">
    <property type="entry name" value="DEXH-BOX ATP-DEPENDENT RNA HELICASE DEXH18, MITOCHONDRIAL"/>
    <property type="match status" value="1"/>
</dbReference>
<evidence type="ECO:0000256" key="11">
    <source>
        <dbReference type="ARBA" id="ARBA00022946"/>
    </source>
</evidence>
<evidence type="ECO:0000259" key="17">
    <source>
        <dbReference type="PROSITE" id="PS51194"/>
    </source>
</evidence>
<keyword evidence="14" id="KW-1135">Mitochondrion nucleoid</keyword>
<keyword evidence="13" id="KW-0539">Nucleus</keyword>
<evidence type="ECO:0000256" key="6">
    <source>
        <dbReference type="ARBA" id="ARBA00012552"/>
    </source>
</evidence>
<feature type="domain" description="Helicase C-terminal" evidence="17">
    <location>
        <begin position="149"/>
        <end position="314"/>
    </location>
</feature>
<dbReference type="Gene3D" id="3.40.50.300">
    <property type="entry name" value="P-loop containing nucleotide triphosphate hydrolases"/>
    <property type="match status" value="2"/>
</dbReference>
<dbReference type="OMA" id="YLISCMG"/>
<dbReference type="GO" id="GO:0005634">
    <property type="term" value="C:nucleus"/>
    <property type="evidence" value="ECO:0007669"/>
    <property type="project" value="UniProtKB-SubCell"/>
</dbReference>
<dbReference type="AlphaFoldDB" id="A0A388JZH2"/>
<keyword evidence="9" id="KW-0347">Helicase</keyword>
<dbReference type="GO" id="GO:0005524">
    <property type="term" value="F:ATP binding"/>
    <property type="evidence" value="ECO:0007669"/>
    <property type="project" value="UniProtKB-KW"/>
</dbReference>
<dbReference type="Pfam" id="PF00271">
    <property type="entry name" value="Helicase_C"/>
    <property type="match status" value="1"/>
</dbReference>
<comment type="subcellular location">
    <subcellularLocation>
        <location evidence="4">Mitochondrion matrix</location>
        <location evidence="4">Mitochondrion nucleoid</location>
    </subcellularLocation>
    <subcellularLocation>
        <location evidence="3">Nucleus</location>
    </subcellularLocation>
</comment>
<sequence length="467" mass="52980">MRRKIVYHYGPTNSGKTYAALQRFQQAKDGIYCGPLRLLAMEIYDKANAHGVYCNLTTGQEKKEMPFAKHVACTVEMASFHRPFEVGVIDEIQMMADEFRGWAFTRALLGLQVAELHVCGDPSMLPVIRGIAAQTGDDLEEHQYERFRPLKIETESLRGDFRAIRPGDCIVAFRRKDIFEIKKQLELLTDHRCSVIYGSLPPETRRQQAKLFNDPNSGYDVLVASDAVGMGLNLNINRVVFFSLQKFNGAEKRQITPSMVKQIAGRAGRRGSRYPDGSVTCFFSIDTPYLISCMGSDLREADGAGLFPFFEQVELFAARLPDVNFSTLLDRFAKSTRLDGAYFLCKYDAMKRVAGMLDRVQGLTLRDRFTFCFAPVNAGDMRMLAVIIHFASQYAKGIPVPLKMMPPMQMGKTGDFDLLDLETKHQDYFEYGRWLRILMTSETVTLGQRVEGYLGSDFIFLKMYLTL</sequence>
<dbReference type="GO" id="GO:0000965">
    <property type="term" value="P:mitochondrial RNA 3'-end processing"/>
    <property type="evidence" value="ECO:0007669"/>
    <property type="project" value="TreeGrafter"/>
</dbReference>
<evidence type="ECO:0000256" key="2">
    <source>
        <dbReference type="ARBA" id="ARBA00001946"/>
    </source>
</evidence>
<dbReference type="FunFam" id="3.40.50.300:FF:000957">
    <property type="entry name" value="ATP-dependent RNA helicase SUV3L, mitochondrial"/>
    <property type="match status" value="1"/>
</dbReference>
<dbReference type="InterPro" id="IPR050699">
    <property type="entry name" value="RNA-DNA_Helicase"/>
</dbReference>
<dbReference type="InterPro" id="IPR041082">
    <property type="entry name" value="Suv3_C_1"/>
</dbReference>
<dbReference type="Proteomes" id="UP000265515">
    <property type="component" value="Unassembled WGS sequence"/>
</dbReference>
<dbReference type="InterPro" id="IPR027417">
    <property type="entry name" value="P-loop_NTPase"/>
</dbReference>
<evidence type="ECO:0000256" key="15">
    <source>
        <dbReference type="ARBA" id="ARBA00047984"/>
    </source>
</evidence>
<dbReference type="PANTHER" id="PTHR12131">
    <property type="entry name" value="ATP-DEPENDENT RNA AND DNA HELICASE"/>
    <property type="match status" value="1"/>
</dbReference>
<dbReference type="EMBL" id="BFEA01000036">
    <property type="protein sequence ID" value="GBG63209.1"/>
    <property type="molecule type" value="Genomic_DNA"/>
</dbReference>
<dbReference type="InterPro" id="IPR044774">
    <property type="entry name" value="Suv3_DEXQc"/>
</dbReference>
<dbReference type="PROSITE" id="PS51194">
    <property type="entry name" value="HELICASE_CTER"/>
    <property type="match status" value="1"/>
</dbReference>
<evidence type="ECO:0000256" key="9">
    <source>
        <dbReference type="ARBA" id="ARBA00022806"/>
    </source>
</evidence>
<comment type="catalytic activity">
    <reaction evidence="15">
        <text>ATP + H2O = ADP + phosphate + H(+)</text>
        <dbReference type="Rhea" id="RHEA:13065"/>
        <dbReference type="ChEBI" id="CHEBI:15377"/>
        <dbReference type="ChEBI" id="CHEBI:15378"/>
        <dbReference type="ChEBI" id="CHEBI:30616"/>
        <dbReference type="ChEBI" id="CHEBI:43474"/>
        <dbReference type="ChEBI" id="CHEBI:456216"/>
        <dbReference type="EC" id="3.6.4.13"/>
    </reaction>
</comment>
<evidence type="ECO:0000256" key="1">
    <source>
        <dbReference type="ARBA" id="ARBA00001936"/>
    </source>
</evidence>
<evidence type="ECO:0000256" key="3">
    <source>
        <dbReference type="ARBA" id="ARBA00004123"/>
    </source>
</evidence>